<evidence type="ECO:0000259" key="9">
    <source>
        <dbReference type="Pfam" id="PF00586"/>
    </source>
</evidence>
<reference evidence="12" key="1">
    <citation type="submission" date="2017-05" db="EMBL/GenBank/DDBJ databases">
        <authorList>
            <person name="Imhoff J.F."/>
            <person name="Rahn T."/>
            <person name="Kuenzel S."/>
            <person name="Neulinger S.C."/>
        </authorList>
    </citation>
    <scope>NUCLEOTIDE SEQUENCE</scope>
    <source>
        <strain evidence="12">LMG 28126</strain>
    </source>
</reference>
<dbReference type="InterPro" id="IPR016188">
    <property type="entry name" value="PurM-like_N"/>
</dbReference>
<evidence type="ECO:0000256" key="4">
    <source>
        <dbReference type="ARBA" id="ARBA00022741"/>
    </source>
</evidence>
<dbReference type="GO" id="GO:0000287">
    <property type="term" value="F:magnesium ion binding"/>
    <property type="evidence" value="ECO:0007669"/>
    <property type="project" value="UniProtKB-UniRule"/>
</dbReference>
<dbReference type="FunFam" id="3.30.1330.10:FF:000004">
    <property type="entry name" value="Phosphoribosylformylglycinamidine synthase subunit PurL"/>
    <property type="match status" value="1"/>
</dbReference>
<dbReference type="Pfam" id="PF00586">
    <property type="entry name" value="AIRS"/>
    <property type="match status" value="2"/>
</dbReference>
<dbReference type="Pfam" id="PF18072">
    <property type="entry name" value="FGAR-AT_linker"/>
    <property type="match status" value="1"/>
</dbReference>
<dbReference type="GO" id="GO:0006189">
    <property type="term" value="P:'de novo' IMP biosynthetic process"/>
    <property type="evidence" value="ECO:0007669"/>
    <property type="project" value="UniProtKB-UniRule"/>
</dbReference>
<feature type="binding site" evidence="8">
    <location>
        <position position="546"/>
    </location>
    <ligand>
        <name>substrate</name>
    </ligand>
</feature>
<evidence type="ECO:0000256" key="5">
    <source>
        <dbReference type="ARBA" id="ARBA00022755"/>
    </source>
</evidence>
<dbReference type="Gene3D" id="3.30.1330.10">
    <property type="entry name" value="PurM-like, N-terminal domain"/>
    <property type="match status" value="2"/>
</dbReference>
<proteinExistence type="inferred from homology"/>
<feature type="binding site" evidence="8">
    <location>
        <position position="107"/>
    </location>
    <ligand>
        <name>ATP</name>
        <dbReference type="ChEBI" id="CHEBI:30616"/>
    </ligand>
</feature>
<dbReference type="InterPro" id="IPR041609">
    <property type="entry name" value="PurL_linker"/>
</dbReference>
<dbReference type="Proteomes" id="UP000706333">
    <property type="component" value="Unassembled WGS sequence"/>
</dbReference>
<dbReference type="CDD" id="cd02203">
    <property type="entry name" value="PurL_repeat1"/>
    <property type="match status" value="1"/>
</dbReference>
<dbReference type="SUPFAM" id="SSF55326">
    <property type="entry name" value="PurM N-terminal domain-like"/>
    <property type="match status" value="2"/>
</dbReference>
<dbReference type="SUPFAM" id="SSF56042">
    <property type="entry name" value="PurM C-terminal domain-like"/>
    <property type="match status" value="2"/>
</dbReference>
<keyword evidence="5 8" id="KW-0658">Purine biosynthesis</keyword>
<dbReference type="CDD" id="cd02204">
    <property type="entry name" value="PurL_repeat2"/>
    <property type="match status" value="1"/>
</dbReference>
<dbReference type="InterPro" id="IPR010074">
    <property type="entry name" value="PRibForGlyAmidine_synth_PurL"/>
</dbReference>
<evidence type="ECO:0000256" key="2">
    <source>
        <dbReference type="ARBA" id="ARBA00022598"/>
    </source>
</evidence>
<sequence>MSEPDTPARAHAAPPEPEITDALIAEHGLTPEEYARILRLLNRPPSFTELGIFSAMWNEHCSYKSSRKWLRTLHTTGPQVICGPGENAGVVDIGDGPDGAKLAVVFKMESHNHPSFIEPTQGAATGVGGILRDVFTMGARPIAAMNALSFGRPEHPRTPHLLRGVVEGIGGYGNCFGVPNVGGELRFHESYDGNCLVNAFAAGIARADAIFYSAASGVGMPVVYLGAKTGRDGVGGATMASAEFGEGTEEKRPTVQVGDPFTEKRLLEACLELMETGAVISIQDMGAAGLTCSAVEMGDKGGLGIRLDLDRVPCREAGMSAYEMMLSESQERMLMVLRPEREAEARAIFDKWDLDFAVVGETIPEDRFLILHQGRTMADLPLRALSGEAPEYDRPWVETPAPAPLPDLPDLPPLSALTTLITSPNHAHKGWVWEQYDTQVGADTLRTPGQGAGIVRVHGTDKALAFTADVTPRYVRANPRMGGRQAMAEAYRNLCAVGAQPLAATDNLNFGNPEKPEIMGQLVGAIEGIGEAARALDMPIVSGNVSLYNETDGHAILPTPTIGAVGLLAHLDDVIPAAPGAGMVALLIGAPGTHLGQSALVLEAWGIEGGDAPDVDLGQEARHGAFVRDNRALIGAATDLSDGGLALAAFEMAAAGGVGVTLETATMTELFGEDQARYLVACSFDQAEALMVAGHAAGVPVSHVGRFGGDTVSLGGDSAPLADLVALWRGALAARFA</sequence>
<dbReference type="PIRSF" id="PIRSF001587">
    <property type="entry name" value="FGAM_synthase_II"/>
    <property type="match status" value="1"/>
</dbReference>
<evidence type="ECO:0000256" key="6">
    <source>
        <dbReference type="ARBA" id="ARBA00022840"/>
    </source>
</evidence>
<feature type="binding site" evidence="8">
    <location>
        <position position="284"/>
    </location>
    <ligand>
        <name>Mg(2+)</name>
        <dbReference type="ChEBI" id="CHEBI:18420"/>
        <label>2</label>
    </ligand>
</feature>
<keyword evidence="13" id="KW-1185">Reference proteome</keyword>
<evidence type="ECO:0000256" key="1">
    <source>
        <dbReference type="ARBA" id="ARBA00022490"/>
    </source>
</evidence>
<dbReference type="Gene3D" id="3.90.650.10">
    <property type="entry name" value="PurM-like C-terminal domain"/>
    <property type="match status" value="2"/>
</dbReference>
<feature type="active site" evidence="8">
    <location>
        <position position="60"/>
    </location>
</feature>
<keyword evidence="2 8" id="KW-0436">Ligase</keyword>
<feature type="domain" description="Phosphoribosylformylglycinamidine synthase linker" evidence="11">
    <location>
        <begin position="26"/>
        <end position="64"/>
    </location>
</feature>
<protein>
    <recommendedName>
        <fullName evidence="8">Phosphoribosylformylglycinamidine synthase subunit PurL</fullName>
        <shortName evidence="8">FGAM synthase</shortName>
        <ecNumber evidence="8">6.3.5.3</ecNumber>
    </recommendedName>
    <alternativeName>
        <fullName evidence="8">Formylglycinamide ribonucleotide amidotransferase subunit II</fullName>
        <shortName evidence="8">FGAR amidotransferase II</shortName>
        <shortName evidence="8">FGAR-AT II</shortName>
    </alternativeName>
    <alternativeName>
        <fullName evidence="8">Glutamine amidotransferase PurL</fullName>
    </alternativeName>
    <alternativeName>
        <fullName evidence="8">Phosphoribosylformylglycinamidine synthase subunit II</fullName>
    </alternativeName>
</protein>
<organism evidence="12 13">
    <name type="scientific">Rhodobaculum claviforme</name>
    <dbReference type="NCBI Taxonomy" id="1549854"/>
    <lineage>
        <taxon>Bacteria</taxon>
        <taxon>Pseudomonadati</taxon>
        <taxon>Pseudomonadota</taxon>
        <taxon>Alphaproteobacteria</taxon>
        <taxon>Rhodobacterales</taxon>
        <taxon>Paracoccaceae</taxon>
        <taxon>Rhodobaculum</taxon>
    </lineage>
</organism>
<feature type="domain" description="PurM-like C-terminal" evidence="10">
    <location>
        <begin position="581"/>
        <end position="710"/>
    </location>
</feature>
<evidence type="ECO:0000256" key="7">
    <source>
        <dbReference type="ARBA" id="ARBA00022842"/>
    </source>
</evidence>
<evidence type="ECO:0000313" key="12">
    <source>
        <dbReference type="EMBL" id="MBK5928925.1"/>
    </source>
</evidence>
<dbReference type="HAMAP" id="MF_00420">
    <property type="entry name" value="PurL_2"/>
    <property type="match status" value="1"/>
</dbReference>
<dbReference type="EMBL" id="NHSD01000332">
    <property type="protein sequence ID" value="MBK5928925.1"/>
    <property type="molecule type" value="Genomic_DNA"/>
</dbReference>
<keyword evidence="1 8" id="KW-0963">Cytoplasm</keyword>
<feature type="binding site" evidence="8">
    <location>
        <position position="543"/>
    </location>
    <ligand>
        <name>ATP</name>
        <dbReference type="ChEBI" id="CHEBI:30616"/>
    </ligand>
</feature>
<feature type="domain" description="PurM-like N-terminal" evidence="9">
    <location>
        <begin position="450"/>
        <end position="567"/>
    </location>
</feature>
<feature type="binding site" evidence="8">
    <location>
        <position position="63"/>
    </location>
    <ligand>
        <name>ATP</name>
        <dbReference type="ChEBI" id="CHEBI:30616"/>
    </ligand>
</feature>
<comment type="catalytic activity">
    <reaction evidence="8">
        <text>N(2)-formyl-N(1)-(5-phospho-beta-D-ribosyl)glycinamide + L-glutamine + ATP + H2O = 2-formamido-N(1)-(5-O-phospho-beta-D-ribosyl)acetamidine + L-glutamate + ADP + phosphate + H(+)</text>
        <dbReference type="Rhea" id="RHEA:17129"/>
        <dbReference type="ChEBI" id="CHEBI:15377"/>
        <dbReference type="ChEBI" id="CHEBI:15378"/>
        <dbReference type="ChEBI" id="CHEBI:29985"/>
        <dbReference type="ChEBI" id="CHEBI:30616"/>
        <dbReference type="ChEBI" id="CHEBI:43474"/>
        <dbReference type="ChEBI" id="CHEBI:58359"/>
        <dbReference type="ChEBI" id="CHEBI:147286"/>
        <dbReference type="ChEBI" id="CHEBI:147287"/>
        <dbReference type="ChEBI" id="CHEBI:456216"/>
        <dbReference type="EC" id="6.3.5.3"/>
    </reaction>
</comment>
<feature type="binding site" evidence="8">
    <location>
        <position position="544"/>
    </location>
    <ligand>
        <name>Mg(2+)</name>
        <dbReference type="ChEBI" id="CHEBI:18420"/>
        <label>1</label>
    </ligand>
</feature>
<feature type="binding site" evidence="8">
    <location>
        <position position="132"/>
    </location>
    <ligand>
        <name>substrate</name>
    </ligand>
</feature>
<dbReference type="PANTHER" id="PTHR43555">
    <property type="entry name" value="PHOSPHORIBOSYLFORMYLGLYCINAMIDINE SYNTHASE SUBUNIT PURL"/>
    <property type="match status" value="1"/>
</dbReference>
<evidence type="ECO:0000313" key="13">
    <source>
        <dbReference type="Proteomes" id="UP000706333"/>
    </source>
</evidence>
<dbReference type="InterPro" id="IPR036676">
    <property type="entry name" value="PurM-like_C_sf"/>
</dbReference>
<dbReference type="AlphaFoldDB" id="A0A934TMN7"/>
<dbReference type="GO" id="GO:0005737">
    <property type="term" value="C:cytoplasm"/>
    <property type="evidence" value="ECO:0007669"/>
    <property type="project" value="UniProtKB-SubCell"/>
</dbReference>
<feature type="binding site" evidence="8">
    <location>
        <begin position="328"/>
        <end position="330"/>
    </location>
    <ligand>
        <name>substrate</name>
    </ligand>
</feature>
<dbReference type="InterPro" id="IPR010918">
    <property type="entry name" value="PurM-like_C_dom"/>
</dbReference>
<evidence type="ECO:0000259" key="10">
    <source>
        <dbReference type="Pfam" id="PF02769"/>
    </source>
</evidence>
<feature type="binding site" evidence="8">
    <location>
        <position position="506"/>
    </location>
    <ligand>
        <name>ATP</name>
        <dbReference type="ChEBI" id="CHEBI:30616"/>
    </ligand>
</feature>
<dbReference type="NCBIfam" id="TIGR01736">
    <property type="entry name" value="FGAM_synth_II"/>
    <property type="match status" value="1"/>
</dbReference>
<accession>A0A934TMN7</accession>
<keyword evidence="3 8" id="KW-0479">Metal-binding</keyword>
<dbReference type="Pfam" id="PF02769">
    <property type="entry name" value="AIRS_C"/>
    <property type="match status" value="2"/>
</dbReference>
<feature type="binding site" evidence="8">
    <location>
        <begin position="110"/>
        <end position="113"/>
    </location>
    <ligand>
        <name>substrate</name>
    </ligand>
</feature>
<name>A0A934TMN7_9RHOB</name>
<feature type="binding site" evidence="8">
    <location>
        <position position="133"/>
    </location>
    <ligand>
        <name>Mg(2+)</name>
        <dbReference type="ChEBI" id="CHEBI:18420"/>
        <label>2</label>
    </ligand>
</feature>
<feature type="active site" description="Proton acceptor" evidence="8">
    <location>
        <position position="111"/>
    </location>
</feature>
<feature type="domain" description="PurM-like N-terminal" evidence="9">
    <location>
        <begin position="85"/>
        <end position="205"/>
    </location>
</feature>
<keyword evidence="4 8" id="KW-0547">Nucleotide-binding</keyword>
<comment type="subcellular location">
    <subcellularLocation>
        <location evidence="8">Cytoplasm</location>
    </subcellularLocation>
</comment>
<feature type="domain" description="PurM-like C-terminal" evidence="10">
    <location>
        <begin position="218"/>
        <end position="367"/>
    </location>
</feature>
<gene>
    <name evidence="8" type="primary">purL</name>
    <name evidence="12" type="ORF">CCR87_16560</name>
</gene>
<comment type="caution">
    <text evidence="8">Lacks conserved residue(s) required for the propagation of feature annotation.</text>
</comment>
<dbReference type="InterPro" id="IPR036921">
    <property type="entry name" value="PurM-like_N_sf"/>
</dbReference>
<evidence type="ECO:0000259" key="11">
    <source>
        <dbReference type="Pfam" id="PF18072"/>
    </source>
</evidence>
<keyword evidence="6 8" id="KW-0067">ATP-binding</keyword>
<feature type="binding site" evidence="8">
    <location>
        <position position="256"/>
    </location>
    <ligand>
        <name>substrate</name>
    </ligand>
</feature>
<evidence type="ECO:0000256" key="8">
    <source>
        <dbReference type="HAMAP-Rule" id="MF_00420"/>
    </source>
</evidence>
<keyword evidence="7 8" id="KW-0460">Magnesium</keyword>
<dbReference type="GO" id="GO:0005524">
    <property type="term" value="F:ATP binding"/>
    <property type="evidence" value="ECO:0007669"/>
    <property type="project" value="UniProtKB-UniRule"/>
</dbReference>
<dbReference type="EC" id="6.3.5.3" evidence="8"/>
<reference evidence="12" key="2">
    <citation type="journal article" date="2020" name="Microorganisms">
        <title>Osmotic Adaptation and Compatible Solute Biosynthesis of Phototrophic Bacteria as Revealed from Genome Analyses.</title>
        <authorList>
            <person name="Imhoff J.F."/>
            <person name="Rahn T."/>
            <person name="Kunzel S."/>
            <person name="Keller A."/>
            <person name="Neulinger S.C."/>
        </authorList>
    </citation>
    <scope>NUCLEOTIDE SEQUENCE</scope>
    <source>
        <strain evidence="12">LMG 28126</strain>
    </source>
</reference>
<dbReference type="NCBIfam" id="NF002290">
    <property type="entry name" value="PRK01213.1"/>
    <property type="match status" value="1"/>
</dbReference>
<feature type="binding site" evidence="8">
    <location>
        <position position="109"/>
    </location>
    <ligand>
        <name>Mg(2+)</name>
        <dbReference type="ChEBI" id="CHEBI:18420"/>
        <label>1</label>
    </ligand>
</feature>
<dbReference type="PANTHER" id="PTHR43555:SF1">
    <property type="entry name" value="PHOSPHORIBOSYLFORMYLGLYCINAMIDINE SYNTHASE SUBUNIT PURL"/>
    <property type="match status" value="1"/>
</dbReference>
<comment type="pathway">
    <text evidence="8">Purine metabolism; IMP biosynthesis via de novo pathway; 5-amino-1-(5-phospho-D-ribosyl)imidazole from N(2)-formyl-N(1)-(5-phospho-D-ribosyl)glycinamide: step 1/2.</text>
</comment>
<comment type="subunit">
    <text evidence="8">Monomer. Part of the FGAM synthase complex composed of 1 PurL, 1 PurQ and 2 PurS subunits.</text>
</comment>
<evidence type="ECO:0000256" key="3">
    <source>
        <dbReference type="ARBA" id="ARBA00022723"/>
    </source>
</evidence>
<dbReference type="RefSeq" id="WP_201158689.1">
    <property type="nucleotide sequence ID" value="NZ_NHSD01000332.1"/>
</dbReference>
<comment type="similarity">
    <text evidence="8">Belongs to the FGAMS family.</text>
</comment>
<comment type="caution">
    <text evidence="12">The sequence shown here is derived from an EMBL/GenBank/DDBJ whole genome shotgun (WGS) entry which is preliminary data.</text>
</comment>
<dbReference type="GO" id="GO:0004642">
    <property type="term" value="F:phosphoribosylformylglycinamidine synthase activity"/>
    <property type="evidence" value="ECO:0007669"/>
    <property type="project" value="UniProtKB-UniRule"/>
</dbReference>
<comment type="function">
    <text evidence="8">Part of the phosphoribosylformylglycinamidine synthase complex involved in the purines biosynthetic pathway. Catalyzes the ATP-dependent conversion of formylglycinamide ribonucleotide (FGAR) and glutamine to yield formylglycinamidine ribonucleotide (FGAM) and glutamate. The FGAM synthase complex is composed of three subunits. PurQ produces an ammonia molecule by converting glutamine to glutamate. PurL transfers the ammonia molecule to FGAR to form FGAM in an ATP-dependent manner. PurS interacts with PurQ and PurL and is thought to assist in the transfer of the ammonia molecule from PurQ to PurL.</text>
</comment>